<dbReference type="EMBL" id="QYYH01000069">
    <property type="protein sequence ID" value="RJY13119.1"/>
    <property type="molecule type" value="Genomic_DNA"/>
</dbReference>
<dbReference type="Proteomes" id="UP000273022">
    <property type="component" value="Unassembled WGS sequence"/>
</dbReference>
<keyword evidence="3" id="KW-1185">Reference proteome</keyword>
<name>A0A3A6U8N9_9GAMM</name>
<feature type="compositionally biased region" description="Polar residues" evidence="1">
    <location>
        <begin position="200"/>
        <end position="209"/>
    </location>
</feature>
<feature type="region of interest" description="Disordered" evidence="1">
    <location>
        <begin position="156"/>
        <end position="226"/>
    </location>
</feature>
<feature type="compositionally biased region" description="Basic and acidic residues" evidence="1">
    <location>
        <begin position="156"/>
        <end position="176"/>
    </location>
</feature>
<accession>A0A3A6U8N9</accession>
<dbReference type="RefSeq" id="WP_121853851.1">
    <property type="nucleotide sequence ID" value="NZ_CP037952.1"/>
</dbReference>
<evidence type="ECO:0000256" key="1">
    <source>
        <dbReference type="SAM" id="MobiDB-lite"/>
    </source>
</evidence>
<sequence length="226" mass="25465">MAMSTSYSLSHSQVPSGSYHYRLADTDTEPLSPKELPQWEKLSSECPVDKLEQFAKIYSEVITTQTPSVTLTLIGQLNQILQDSLVRLVCLPSELGNDVNAVCVHLVKLSTSDRCLTKFVTSERKIHKEFLEVKCPLNDSDSWLKTVSTLACEKKPEVHDKATQTEATKIHEDPKKATSKPAPNRSKPPKKVTHYRDNATSRLRAQQSVKHCCPFHDKQFKKNESS</sequence>
<evidence type="ECO:0000313" key="2">
    <source>
        <dbReference type="EMBL" id="RJY13119.1"/>
    </source>
</evidence>
<gene>
    <name evidence="2" type="ORF">D5R81_11875</name>
</gene>
<proteinExistence type="predicted"/>
<comment type="caution">
    <text evidence="2">The sequence shown here is derived from an EMBL/GenBank/DDBJ whole genome shotgun (WGS) entry which is preliminary data.</text>
</comment>
<organism evidence="2 3">
    <name type="scientific">Parashewanella spongiae</name>
    <dbReference type="NCBI Taxonomy" id="342950"/>
    <lineage>
        <taxon>Bacteria</taxon>
        <taxon>Pseudomonadati</taxon>
        <taxon>Pseudomonadota</taxon>
        <taxon>Gammaproteobacteria</taxon>
        <taxon>Alteromonadales</taxon>
        <taxon>Shewanellaceae</taxon>
        <taxon>Parashewanella</taxon>
    </lineage>
</organism>
<reference evidence="2 3" key="1">
    <citation type="submission" date="2018-09" db="EMBL/GenBank/DDBJ databases">
        <title>Phylogeny of the Shewanellaceae, and recommendation for two new genera, Pseudoshewanella and Parashewanella.</title>
        <authorList>
            <person name="Wang G."/>
        </authorList>
    </citation>
    <scope>NUCLEOTIDE SEQUENCE [LARGE SCALE GENOMIC DNA]</scope>
    <source>
        <strain evidence="2 3">KCTC 22492</strain>
    </source>
</reference>
<protein>
    <submittedName>
        <fullName evidence="2">Uncharacterized protein</fullName>
    </submittedName>
</protein>
<dbReference type="AlphaFoldDB" id="A0A3A6U8N9"/>
<feature type="compositionally biased region" description="Basic and acidic residues" evidence="1">
    <location>
        <begin position="214"/>
        <end position="226"/>
    </location>
</feature>
<evidence type="ECO:0000313" key="3">
    <source>
        <dbReference type="Proteomes" id="UP000273022"/>
    </source>
</evidence>